<evidence type="ECO:0000256" key="11">
    <source>
        <dbReference type="SAM" id="MobiDB-lite"/>
    </source>
</evidence>
<dbReference type="UniPathway" id="UPA00049">
    <property type="reaction ID" value="UER00059"/>
</dbReference>
<feature type="domain" description="Thiamine pyrophosphate enzyme TPP-binding" evidence="13">
    <location>
        <begin position="448"/>
        <end position="597"/>
    </location>
</feature>
<dbReference type="GO" id="GO:0000287">
    <property type="term" value="F:magnesium ion binding"/>
    <property type="evidence" value="ECO:0007669"/>
    <property type="project" value="UniProtKB-UniRule"/>
</dbReference>
<keyword evidence="6 10" id="KW-0479">Metal-binding</keyword>
<keyword evidence="7 10" id="KW-0460">Magnesium</keyword>
<evidence type="ECO:0000256" key="10">
    <source>
        <dbReference type="RuleBase" id="RU003591"/>
    </source>
</evidence>
<evidence type="ECO:0000256" key="9">
    <source>
        <dbReference type="ARBA" id="ARBA00023304"/>
    </source>
</evidence>
<comment type="cofactor">
    <cofactor evidence="10">
        <name>thiamine diphosphate</name>
        <dbReference type="ChEBI" id="CHEBI:58937"/>
    </cofactor>
    <text evidence="10">Binds 1 thiamine pyrophosphate per subunit.</text>
</comment>
<dbReference type="UniPathway" id="UPA00047">
    <property type="reaction ID" value="UER00055"/>
</dbReference>
<evidence type="ECO:0000256" key="7">
    <source>
        <dbReference type="ARBA" id="ARBA00022842"/>
    </source>
</evidence>
<keyword evidence="5 10" id="KW-0808">Transferase</keyword>
<dbReference type="FunFam" id="3.40.50.1220:FF:000008">
    <property type="entry name" value="Acetolactate synthase"/>
    <property type="match status" value="1"/>
</dbReference>
<dbReference type="CDD" id="cd02015">
    <property type="entry name" value="TPP_AHAS"/>
    <property type="match status" value="1"/>
</dbReference>
<evidence type="ECO:0000256" key="3">
    <source>
        <dbReference type="ARBA" id="ARBA00007812"/>
    </source>
</evidence>
<evidence type="ECO:0000256" key="8">
    <source>
        <dbReference type="ARBA" id="ARBA00023052"/>
    </source>
</evidence>
<keyword evidence="4 10" id="KW-0028">Amino-acid biosynthesis</keyword>
<keyword evidence="9 10" id="KW-0100">Branched-chain amino acid biosynthesis</keyword>
<accession>M0AA55</accession>
<dbReference type="InterPro" id="IPR011766">
    <property type="entry name" value="TPP_enzyme_TPP-bd"/>
</dbReference>
<dbReference type="PANTHER" id="PTHR18968:SF13">
    <property type="entry name" value="ACETOLACTATE SYNTHASE CATALYTIC SUBUNIT, MITOCHONDRIAL"/>
    <property type="match status" value="1"/>
</dbReference>
<dbReference type="GO" id="GO:0009097">
    <property type="term" value="P:isoleucine biosynthetic process"/>
    <property type="evidence" value="ECO:0007669"/>
    <property type="project" value="UniProtKB-UniPathway"/>
</dbReference>
<dbReference type="EC" id="2.2.1.6" evidence="10"/>
<keyword evidence="16" id="KW-1185">Reference proteome</keyword>
<evidence type="ECO:0000256" key="1">
    <source>
        <dbReference type="ARBA" id="ARBA00004974"/>
    </source>
</evidence>
<dbReference type="SUPFAM" id="SSF52518">
    <property type="entry name" value="Thiamin diphosphate-binding fold (THDP-binding)"/>
    <property type="match status" value="2"/>
</dbReference>
<reference evidence="15 16" key="1">
    <citation type="journal article" date="2014" name="PLoS Genet.">
        <title>Phylogenetically driven sequencing of extremely halophilic archaea reveals strategies for static and dynamic osmo-response.</title>
        <authorList>
            <person name="Becker E.A."/>
            <person name="Seitzer P.M."/>
            <person name="Tritt A."/>
            <person name="Larsen D."/>
            <person name="Krusor M."/>
            <person name="Yao A.I."/>
            <person name="Wu D."/>
            <person name="Madern D."/>
            <person name="Eisen J.A."/>
            <person name="Darling A.E."/>
            <person name="Facciotti M.T."/>
        </authorList>
    </citation>
    <scope>NUCLEOTIDE SEQUENCE [LARGE SCALE GENOMIC DNA]</scope>
    <source>
        <strain evidence="15 16">DSM 12281</strain>
    </source>
</reference>
<feature type="domain" description="Thiamine pyrophosphate enzyme N-terminal TPP-binding" evidence="14">
    <location>
        <begin position="52"/>
        <end position="165"/>
    </location>
</feature>
<dbReference type="GO" id="GO:0050660">
    <property type="term" value="F:flavin adenine dinucleotide binding"/>
    <property type="evidence" value="ECO:0007669"/>
    <property type="project" value="InterPro"/>
</dbReference>
<dbReference type="Gene3D" id="3.40.50.1220">
    <property type="entry name" value="TPP-binding domain"/>
    <property type="match status" value="1"/>
</dbReference>
<evidence type="ECO:0000256" key="5">
    <source>
        <dbReference type="ARBA" id="ARBA00022679"/>
    </source>
</evidence>
<dbReference type="EMBL" id="AOIL01000013">
    <property type="protein sequence ID" value="ELY95635.1"/>
    <property type="molecule type" value="Genomic_DNA"/>
</dbReference>
<feature type="domain" description="Thiamine pyrophosphate enzyme central" evidence="12">
    <location>
        <begin position="240"/>
        <end position="375"/>
    </location>
</feature>
<dbReference type="GO" id="GO:0009099">
    <property type="term" value="P:L-valine biosynthetic process"/>
    <property type="evidence" value="ECO:0007669"/>
    <property type="project" value="UniProtKB-UniPathway"/>
</dbReference>
<dbReference type="NCBIfam" id="TIGR00118">
    <property type="entry name" value="acolac_lg"/>
    <property type="match status" value="1"/>
</dbReference>
<evidence type="ECO:0000256" key="2">
    <source>
        <dbReference type="ARBA" id="ARBA00005025"/>
    </source>
</evidence>
<dbReference type="GO" id="GO:0003984">
    <property type="term" value="F:acetolactate synthase activity"/>
    <property type="evidence" value="ECO:0007669"/>
    <property type="project" value="UniProtKB-EC"/>
</dbReference>
<feature type="region of interest" description="Disordered" evidence="11">
    <location>
        <begin position="405"/>
        <end position="425"/>
    </location>
</feature>
<evidence type="ECO:0000313" key="15">
    <source>
        <dbReference type="EMBL" id="ELY95635.1"/>
    </source>
</evidence>
<dbReference type="STRING" id="1230458.C484_05100"/>
<comment type="cofactor">
    <cofactor evidence="10">
        <name>Mg(2+)</name>
        <dbReference type="ChEBI" id="CHEBI:18420"/>
    </cofactor>
    <text evidence="10">Binds 1 Mg(2+) ion per subunit.</text>
</comment>
<dbReference type="CDD" id="cd07035">
    <property type="entry name" value="TPP_PYR_POX_like"/>
    <property type="match status" value="1"/>
</dbReference>
<feature type="region of interest" description="Disordered" evidence="11">
    <location>
        <begin position="1"/>
        <end position="54"/>
    </location>
</feature>
<feature type="compositionally biased region" description="Low complexity" evidence="11">
    <location>
        <begin position="20"/>
        <end position="32"/>
    </location>
</feature>
<comment type="pathway">
    <text evidence="2 10">Amino-acid biosynthesis; L-valine biosynthesis; L-valine from pyruvate: step 1/4.</text>
</comment>
<dbReference type="GO" id="GO:0005948">
    <property type="term" value="C:acetolactate synthase complex"/>
    <property type="evidence" value="ECO:0007669"/>
    <property type="project" value="TreeGrafter"/>
</dbReference>
<dbReference type="InterPro" id="IPR039368">
    <property type="entry name" value="AHAS_TPP"/>
</dbReference>
<dbReference type="PANTHER" id="PTHR18968">
    <property type="entry name" value="THIAMINE PYROPHOSPHATE ENZYMES"/>
    <property type="match status" value="1"/>
</dbReference>
<dbReference type="FunFam" id="3.40.50.970:FF:000007">
    <property type="entry name" value="Acetolactate synthase"/>
    <property type="match status" value="1"/>
</dbReference>
<dbReference type="AlphaFoldDB" id="M0AA55"/>
<gene>
    <name evidence="15" type="ORF">C484_05100</name>
</gene>
<dbReference type="Pfam" id="PF00205">
    <property type="entry name" value="TPP_enzyme_M"/>
    <property type="match status" value="1"/>
</dbReference>
<evidence type="ECO:0000256" key="4">
    <source>
        <dbReference type="ARBA" id="ARBA00022605"/>
    </source>
</evidence>
<dbReference type="Gene3D" id="3.40.50.970">
    <property type="match status" value="2"/>
</dbReference>
<evidence type="ECO:0000259" key="12">
    <source>
        <dbReference type="Pfam" id="PF00205"/>
    </source>
</evidence>
<dbReference type="Pfam" id="PF02775">
    <property type="entry name" value="TPP_enzyme_C"/>
    <property type="match status" value="1"/>
</dbReference>
<dbReference type="Proteomes" id="UP000011648">
    <property type="component" value="Unassembled WGS sequence"/>
</dbReference>
<evidence type="ECO:0000256" key="6">
    <source>
        <dbReference type="ARBA" id="ARBA00022723"/>
    </source>
</evidence>
<organism evidence="15 16">
    <name type="scientific">Natrialba taiwanensis DSM 12281</name>
    <dbReference type="NCBI Taxonomy" id="1230458"/>
    <lineage>
        <taxon>Archaea</taxon>
        <taxon>Methanobacteriati</taxon>
        <taxon>Methanobacteriota</taxon>
        <taxon>Stenosarchaea group</taxon>
        <taxon>Halobacteria</taxon>
        <taxon>Halobacteriales</taxon>
        <taxon>Natrialbaceae</taxon>
        <taxon>Natrialba</taxon>
    </lineage>
</organism>
<keyword evidence="8 10" id="KW-0786">Thiamine pyrophosphate</keyword>
<comment type="similarity">
    <text evidence="3 10">Belongs to the TPP enzyme family.</text>
</comment>
<dbReference type="GO" id="GO:0030976">
    <property type="term" value="F:thiamine pyrophosphate binding"/>
    <property type="evidence" value="ECO:0007669"/>
    <property type="project" value="UniProtKB-UniRule"/>
</dbReference>
<evidence type="ECO:0000313" key="16">
    <source>
        <dbReference type="Proteomes" id="UP000011648"/>
    </source>
</evidence>
<dbReference type="InterPro" id="IPR029061">
    <property type="entry name" value="THDP-binding"/>
</dbReference>
<comment type="caution">
    <text evidence="15">The sequence shown here is derived from an EMBL/GenBank/DDBJ whole genome shotgun (WGS) entry which is preliminary data.</text>
</comment>
<dbReference type="PATRIC" id="fig|1230458.4.peg.1035"/>
<dbReference type="SUPFAM" id="SSF52467">
    <property type="entry name" value="DHS-like NAD/FAD-binding domain"/>
    <property type="match status" value="1"/>
</dbReference>
<evidence type="ECO:0000259" key="14">
    <source>
        <dbReference type="Pfam" id="PF02776"/>
    </source>
</evidence>
<dbReference type="GO" id="GO:0044272">
    <property type="term" value="P:sulfur compound biosynthetic process"/>
    <property type="evidence" value="ECO:0007669"/>
    <property type="project" value="UniProtKB-ARBA"/>
</dbReference>
<dbReference type="InterPro" id="IPR045229">
    <property type="entry name" value="TPP_enz"/>
</dbReference>
<dbReference type="InterPro" id="IPR012001">
    <property type="entry name" value="Thiamin_PyroP_enz_TPP-bd_dom"/>
</dbReference>
<dbReference type="OrthoDB" id="6837at2157"/>
<dbReference type="Pfam" id="PF02776">
    <property type="entry name" value="TPP_enzyme_N"/>
    <property type="match status" value="1"/>
</dbReference>
<dbReference type="InterPro" id="IPR029035">
    <property type="entry name" value="DHS-like_NAD/FAD-binding_dom"/>
</dbReference>
<feature type="compositionally biased region" description="Polar residues" evidence="11">
    <location>
        <begin position="407"/>
        <end position="419"/>
    </location>
</feature>
<comment type="catalytic activity">
    <reaction evidence="10">
        <text>2 pyruvate + H(+) = (2S)-2-acetolactate + CO2</text>
        <dbReference type="Rhea" id="RHEA:25249"/>
        <dbReference type="ChEBI" id="CHEBI:15361"/>
        <dbReference type="ChEBI" id="CHEBI:15378"/>
        <dbReference type="ChEBI" id="CHEBI:16526"/>
        <dbReference type="ChEBI" id="CHEBI:58476"/>
        <dbReference type="EC" id="2.2.1.6"/>
    </reaction>
</comment>
<dbReference type="InterPro" id="IPR012000">
    <property type="entry name" value="Thiamin_PyroP_enz_cen_dom"/>
</dbReference>
<name>M0AA55_9EURY</name>
<comment type="pathway">
    <text evidence="1 10">Amino-acid biosynthesis; L-isoleucine biosynthesis; L-isoleucine from 2-oxobutanoate: step 1/4.</text>
</comment>
<dbReference type="RefSeq" id="WP_006824861.1">
    <property type="nucleotide sequence ID" value="NZ_AOIL01000013.1"/>
</dbReference>
<proteinExistence type="inferred from homology"/>
<dbReference type="InterPro" id="IPR012846">
    <property type="entry name" value="Acetolactate_synth_lsu"/>
</dbReference>
<sequence>MSERATSVSPPEEQHDDQNQDQNQDAQQPQGDAETDEFSAPSAETQAEPVTTGAESVVRALENAGVEYAFGVQGGAIMPIYDALYDSEIQHVTMAHEQGAAHAADAYGIVSGEPGVCLATSGPGATNLVTGIADADMDSDPMLALTGQVPTELVGNDAFQETDTTGVTTPVTKDNTFAADPDGVGTDVSEAFALAREGRPGPTLVDLPKDVTNAETDAEPDAPETPDTYEFTEEADPEIVAAAAEQIKTANRPVMLLGGGVIKGEASETCREFAIEHEIPVVTTMPAIGAFPEDHELAMEMAGMHGTGYANMAITHCDTMVAVGTRFDDRLTGGIETFAPDAEIIHVDIDPAEISKNIHADYPLVGDADTVVSQLAHAVENSPQATKWRAQCQQWKSDYSMAYDVPSEQSADEPSTSSKIPEDEPVRPEFVVEALDEATSDRAVVTTGVGQHQMWACQYWTFTEPRTWVSSHGLGAMGYGLPAAIGARLAADDDQEVVCIDGDGSFLMTLQGLSVAVRENLDITVAVLNNEYIGMVRQWQDAFFEGRHSASEYGWTPEFDTIAEAFGATGFRIDTYDEVADTIAAALSEDGPSVIDVHIDPQANVYPMVPSGGDNGQFALAEDQL</sequence>
<protein>
    <recommendedName>
        <fullName evidence="10">Acetolactate synthase</fullName>
        <ecNumber evidence="10">2.2.1.6</ecNumber>
    </recommendedName>
</protein>
<evidence type="ECO:0000259" key="13">
    <source>
        <dbReference type="Pfam" id="PF02775"/>
    </source>
</evidence>